<keyword evidence="1" id="KW-1133">Transmembrane helix</keyword>
<evidence type="ECO:0000313" key="2">
    <source>
        <dbReference type="EMBL" id="GGT95479.1"/>
    </source>
</evidence>
<proteinExistence type="predicted"/>
<feature type="transmembrane region" description="Helical" evidence="1">
    <location>
        <begin position="46"/>
        <end position="66"/>
    </location>
</feature>
<evidence type="ECO:0000256" key="1">
    <source>
        <dbReference type="SAM" id="Phobius"/>
    </source>
</evidence>
<comment type="caution">
    <text evidence="2">The sequence shown here is derived from an EMBL/GenBank/DDBJ whole genome shotgun (WGS) entry which is preliminary data.</text>
</comment>
<organism evidence="2 3">
    <name type="scientific">Streptomyces phaeofaciens</name>
    <dbReference type="NCBI Taxonomy" id="68254"/>
    <lineage>
        <taxon>Bacteria</taxon>
        <taxon>Bacillati</taxon>
        <taxon>Actinomycetota</taxon>
        <taxon>Actinomycetes</taxon>
        <taxon>Kitasatosporales</taxon>
        <taxon>Streptomycetaceae</taxon>
        <taxon>Streptomyces</taxon>
    </lineage>
</organism>
<reference evidence="2" key="1">
    <citation type="journal article" date="2014" name="Int. J. Syst. Evol. Microbiol.">
        <title>Complete genome sequence of Corynebacterium casei LMG S-19264T (=DSM 44701T), isolated from a smear-ripened cheese.</title>
        <authorList>
            <consortium name="US DOE Joint Genome Institute (JGI-PGF)"/>
            <person name="Walter F."/>
            <person name="Albersmeier A."/>
            <person name="Kalinowski J."/>
            <person name="Ruckert C."/>
        </authorList>
    </citation>
    <scope>NUCLEOTIDE SEQUENCE</scope>
    <source>
        <strain evidence="2">JCM 4125</strain>
    </source>
</reference>
<dbReference type="EMBL" id="BMSA01000048">
    <property type="protein sequence ID" value="GGT95479.1"/>
    <property type="molecule type" value="Genomic_DNA"/>
</dbReference>
<dbReference type="Proteomes" id="UP000646776">
    <property type="component" value="Unassembled WGS sequence"/>
</dbReference>
<keyword evidence="3" id="KW-1185">Reference proteome</keyword>
<sequence length="135" mass="14864">MRYEVENSGLEPTELKEVLPDAFPPFQRETGGTGHRGVLLDTLVGVGQNLAAGGVTALLAAAWVAVRRRRERELRDTSAAVVRVELFDDEGAVVQSILELRGDGGDVLRTFEVEVGPLLENGRLQRVRITFPRDR</sequence>
<evidence type="ECO:0000313" key="3">
    <source>
        <dbReference type="Proteomes" id="UP000646776"/>
    </source>
</evidence>
<dbReference type="RefSeq" id="WP_189718095.1">
    <property type="nucleotide sequence ID" value="NZ_BMSA01000048.1"/>
</dbReference>
<reference evidence="2" key="2">
    <citation type="submission" date="2020-09" db="EMBL/GenBank/DDBJ databases">
        <authorList>
            <person name="Sun Q."/>
            <person name="Ohkuma M."/>
        </authorList>
    </citation>
    <scope>NUCLEOTIDE SEQUENCE</scope>
    <source>
        <strain evidence="2">JCM 4125</strain>
    </source>
</reference>
<gene>
    <name evidence="2" type="ORF">GCM10010226_86460</name>
</gene>
<protein>
    <submittedName>
        <fullName evidence="2">Uncharacterized protein</fullName>
    </submittedName>
</protein>
<accession>A0A918M1J2</accession>
<keyword evidence="1" id="KW-0472">Membrane</keyword>
<keyword evidence="1" id="KW-0812">Transmembrane</keyword>
<name>A0A918M1J2_9ACTN</name>
<dbReference type="AlphaFoldDB" id="A0A918M1J2"/>